<evidence type="ECO:0000256" key="7">
    <source>
        <dbReference type="ARBA" id="ARBA00023012"/>
    </source>
</evidence>
<evidence type="ECO:0000256" key="5">
    <source>
        <dbReference type="ARBA" id="ARBA00022777"/>
    </source>
</evidence>
<gene>
    <name evidence="12" type="ORF">V6R90_04200</name>
</gene>
<keyword evidence="13" id="KW-1185">Reference proteome</keyword>
<dbReference type="Pfam" id="PF02518">
    <property type="entry name" value="HATPase_c"/>
    <property type="match status" value="1"/>
</dbReference>
<comment type="subcellular location">
    <subcellularLocation>
        <location evidence="1">Cell membrane</location>
        <topology evidence="1">Multi-pass membrane protein</topology>
    </subcellularLocation>
</comment>
<feature type="transmembrane region" description="Helical" evidence="10">
    <location>
        <begin position="62"/>
        <end position="88"/>
    </location>
</feature>
<dbReference type="GO" id="GO:0016301">
    <property type="term" value="F:kinase activity"/>
    <property type="evidence" value="ECO:0007669"/>
    <property type="project" value="UniProtKB-KW"/>
</dbReference>
<reference evidence="12 13" key="1">
    <citation type="submission" date="2024-02" db="EMBL/GenBank/DDBJ databases">
        <title>Full genome sequence of Nocardioides kribbensis.</title>
        <authorList>
            <person name="Poletto B.L."/>
            <person name="Silva G."/>
            <person name="Galante D."/>
            <person name="Campos K.R."/>
            <person name="Santos M.B.N."/>
            <person name="Sacchi C.T."/>
        </authorList>
    </citation>
    <scope>NUCLEOTIDE SEQUENCE [LARGE SCALE GENOMIC DNA]</scope>
    <source>
        <strain evidence="12 13">O4R</strain>
    </source>
</reference>
<keyword evidence="6 10" id="KW-1133">Transmembrane helix</keyword>
<evidence type="ECO:0000256" key="6">
    <source>
        <dbReference type="ARBA" id="ARBA00022989"/>
    </source>
</evidence>
<feature type="transmembrane region" description="Helical" evidence="10">
    <location>
        <begin position="32"/>
        <end position="50"/>
    </location>
</feature>
<evidence type="ECO:0000313" key="12">
    <source>
        <dbReference type="EMBL" id="MEQ7846470.1"/>
    </source>
</evidence>
<keyword evidence="2" id="KW-1003">Cell membrane</keyword>
<feature type="transmembrane region" description="Helical" evidence="10">
    <location>
        <begin position="130"/>
        <end position="150"/>
    </location>
</feature>
<evidence type="ECO:0000256" key="3">
    <source>
        <dbReference type="ARBA" id="ARBA00022679"/>
    </source>
</evidence>
<evidence type="ECO:0000256" key="4">
    <source>
        <dbReference type="ARBA" id="ARBA00022692"/>
    </source>
</evidence>
<keyword evidence="5 12" id="KW-0418">Kinase</keyword>
<dbReference type="InterPro" id="IPR011712">
    <property type="entry name" value="Sig_transdc_His_kin_sub3_dim/P"/>
</dbReference>
<dbReference type="SMART" id="SM00387">
    <property type="entry name" value="HATPase_c"/>
    <property type="match status" value="1"/>
</dbReference>
<evidence type="ECO:0000259" key="11">
    <source>
        <dbReference type="SMART" id="SM00387"/>
    </source>
</evidence>
<dbReference type="InterPro" id="IPR036890">
    <property type="entry name" value="HATPase_C_sf"/>
</dbReference>
<sequence>MKDLQPLSISAAARAFVLVALLVPVSQGRGSAAAYALVVAGLAWLLASLAERRSDRSSLPLLVVEALAVGVAAGYGLPGTIAILGTLAVPPFVAGLSRGFAGTGVALSVELAALLAAVELVHDGASGEQAFSIVTWTITGLGLGLIATFLRSSIARTNDPLEPYRFAQELLRQLIDLSGGFSSGLDPNALGGAILSGVRDEIPTSTLVLYVPRGDGLTPLLTRSLEGEDLGDSELRAERSWAGAAILVEGRSFAFPLSTGAGVAGIVAGTLSERLDPVPLDLRDRLVGLARGLGPSAVHLDTALLFASFRDAATADERRRLSREMHDGVAQEIASLGYVVDALAARPADPQQAERIEMLRERISAIVADVRRSVINLRTTVGESESLGAAIGAIARNLSEVSGLAIEVTLDEHTGRLRPEVEAELFRITQEAVNNAVKHARCTTVRVHCQVHPPRASISVVDDGRGLGEPRTDSFGLGIMRERARLVGADLTVEDLPGGGVSVRVSLGDRPAPQDSSQPSGPAADSEPVSTTTVRA</sequence>
<feature type="transmembrane region" description="Helical" evidence="10">
    <location>
        <begin position="100"/>
        <end position="118"/>
    </location>
</feature>
<keyword evidence="3" id="KW-0808">Transferase</keyword>
<evidence type="ECO:0000256" key="10">
    <source>
        <dbReference type="SAM" id="Phobius"/>
    </source>
</evidence>
<evidence type="ECO:0000256" key="9">
    <source>
        <dbReference type="SAM" id="MobiDB-lite"/>
    </source>
</evidence>
<feature type="domain" description="Histidine kinase/HSP90-like ATPase" evidence="11">
    <location>
        <begin position="420"/>
        <end position="511"/>
    </location>
</feature>
<proteinExistence type="predicted"/>
<dbReference type="InterPro" id="IPR003594">
    <property type="entry name" value="HATPase_dom"/>
</dbReference>
<name>A0ABV1NVE6_9ACTN</name>
<accession>A0ABV1NVE6</accession>
<evidence type="ECO:0000313" key="13">
    <source>
        <dbReference type="Proteomes" id="UP001482520"/>
    </source>
</evidence>
<dbReference type="PANTHER" id="PTHR24421:SF37">
    <property type="entry name" value="SENSOR HISTIDINE KINASE NARS"/>
    <property type="match status" value="1"/>
</dbReference>
<evidence type="ECO:0000256" key="1">
    <source>
        <dbReference type="ARBA" id="ARBA00004651"/>
    </source>
</evidence>
<evidence type="ECO:0000256" key="8">
    <source>
        <dbReference type="ARBA" id="ARBA00023136"/>
    </source>
</evidence>
<dbReference type="EMBL" id="JBEGDP010000003">
    <property type="protein sequence ID" value="MEQ7846470.1"/>
    <property type="molecule type" value="Genomic_DNA"/>
</dbReference>
<keyword evidence="8 10" id="KW-0472">Membrane</keyword>
<dbReference type="Gene3D" id="1.20.5.1930">
    <property type="match status" value="1"/>
</dbReference>
<dbReference type="CDD" id="cd16917">
    <property type="entry name" value="HATPase_UhpB-NarQ-NarX-like"/>
    <property type="match status" value="1"/>
</dbReference>
<dbReference type="Pfam" id="PF07730">
    <property type="entry name" value="HisKA_3"/>
    <property type="match status" value="1"/>
</dbReference>
<evidence type="ECO:0000256" key="2">
    <source>
        <dbReference type="ARBA" id="ARBA00022475"/>
    </source>
</evidence>
<dbReference type="SUPFAM" id="SSF55874">
    <property type="entry name" value="ATPase domain of HSP90 chaperone/DNA topoisomerase II/histidine kinase"/>
    <property type="match status" value="1"/>
</dbReference>
<dbReference type="Gene3D" id="3.30.565.10">
    <property type="entry name" value="Histidine kinase-like ATPase, C-terminal domain"/>
    <property type="match status" value="1"/>
</dbReference>
<keyword evidence="4 10" id="KW-0812">Transmembrane</keyword>
<dbReference type="RefSeq" id="WP_349803877.1">
    <property type="nucleotide sequence ID" value="NZ_JBEGDP010000003.1"/>
</dbReference>
<comment type="caution">
    <text evidence="12">The sequence shown here is derived from an EMBL/GenBank/DDBJ whole genome shotgun (WGS) entry which is preliminary data.</text>
</comment>
<feature type="transmembrane region" description="Helical" evidence="10">
    <location>
        <begin position="7"/>
        <end position="26"/>
    </location>
</feature>
<dbReference type="PANTHER" id="PTHR24421">
    <property type="entry name" value="NITRATE/NITRITE SENSOR PROTEIN NARX-RELATED"/>
    <property type="match status" value="1"/>
</dbReference>
<feature type="region of interest" description="Disordered" evidence="9">
    <location>
        <begin position="498"/>
        <end position="536"/>
    </location>
</feature>
<protein>
    <submittedName>
        <fullName evidence="12">Sensor histidine kinase</fullName>
    </submittedName>
</protein>
<keyword evidence="7" id="KW-0902">Two-component regulatory system</keyword>
<dbReference type="InterPro" id="IPR050482">
    <property type="entry name" value="Sensor_HK_TwoCompSys"/>
</dbReference>
<organism evidence="12 13">
    <name type="scientific">Nocardioides kribbensis</name>
    <dbReference type="NCBI Taxonomy" id="305517"/>
    <lineage>
        <taxon>Bacteria</taxon>
        <taxon>Bacillati</taxon>
        <taxon>Actinomycetota</taxon>
        <taxon>Actinomycetes</taxon>
        <taxon>Propionibacteriales</taxon>
        <taxon>Nocardioidaceae</taxon>
        <taxon>Nocardioides</taxon>
    </lineage>
</organism>
<dbReference type="Proteomes" id="UP001482520">
    <property type="component" value="Unassembled WGS sequence"/>
</dbReference>